<evidence type="ECO:0000313" key="5">
    <source>
        <dbReference type="EMBL" id="MFC3154806.1"/>
    </source>
</evidence>
<reference evidence="6" key="1">
    <citation type="journal article" date="2019" name="Int. J. Syst. Evol. Microbiol.">
        <title>The Global Catalogue of Microorganisms (GCM) 10K type strain sequencing project: providing services to taxonomists for standard genome sequencing and annotation.</title>
        <authorList>
            <consortium name="The Broad Institute Genomics Platform"/>
            <consortium name="The Broad Institute Genome Sequencing Center for Infectious Disease"/>
            <person name="Wu L."/>
            <person name="Ma J."/>
        </authorList>
    </citation>
    <scope>NUCLEOTIDE SEQUENCE [LARGE SCALE GENOMIC DNA]</scope>
    <source>
        <strain evidence="6">KCTC 52141</strain>
    </source>
</reference>
<dbReference type="PROSITE" id="PS50005">
    <property type="entry name" value="TPR"/>
    <property type="match status" value="1"/>
</dbReference>
<feature type="region of interest" description="Disordered" evidence="2">
    <location>
        <begin position="107"/>
        <end position="143"/>
    </location>
</feature>
<feature type="domain" description="YbgF trimerisation" evidence="4">
    <location>
        <begin position="54"/>
        <end position="110"/>
    </location>
</feature>
<dbReference type="Proteomes" id="UP001595548">
    <property type="component" value="Unassembled WGS sequence"/>
</dbReference>
<dbReference type="EMBL" id="JBHRTL010000006">
    <property type="protein sequence ID" value="MFC3154806.1"/>
    <property type="molecule type" value="Genomic_DNA"/>
</dbReference>
<comment type="caution">
    <text evidence="5">The sequence shown here is derived from an EMBL/GenBank/DDBJ whole genome shotgun (WGS) entry which is preliminary data.</text>
</comment>
<dbReference type="InterPro" id="IPR032519">
    <property type="entry name" value="YbgF_tri"/>
</dbReference>
<keyword evidence="3" id="KW-0732">Signal</keyword>
<keyword evidence="6" id="KW-1185">Reference proteome</keyword>
<feature type="signal peptide" evidence="3">
    <location>
        <begin position="1"/>
        <end position="20"/>
    </location>
</feature>
<name>A0ABV7HQG0_9GAMM</name>
<dbReference type="Gene3D" id="1.20.5.110">
    <property type="match status" value="1"/>
</dbReference>
<dbReference type="Pfam" id="PF13432">
    <property type="entry name" value="TPR_16"/>
    <property type="match status" value="1"/>
</dbReference>
<feature type="compositionally biased region" description="Polar residues" evidence="2">
    <location>
        <begin position="43"/>
        <end position="53"/>
    </location>
</feature>
<dbReference type="Pfam" id="PF13174">
    <property type="entry name" value="TPR_6"/>
    <property type="match status" value="1"/>
</dbReference>
<gene>
    <name evidence="5" type="ORF">ACFOEB_06275</name>
</gene>
<dbReference type="SUPFAM" id="SSF48452">
    <property type="entry name" value="TPR-like"/>
    <property type="match status" value="1"/>
</dbReference>
<dbReference type="InterPro" id="IPR019734">
    <property type="entry name" value="TPR_rpt"/>
</dbReference>
<evidence type="ECO:0000256" key="3">
    <source>
        <dbReference type="SAM" id="SignalP"/>
    </source>
</evidence>
<evidence type="ECO:0000259" key="4">
    <source>
        <dbReference type="Pfam" id="PF16331"/>
    </source>
</evidence>
<dbReference type="RefSeq" id="WP_382416629.1">
    <property type="nucleotide sequence ID" value="NZ_AP031500.1"/>
</dbReference>
<dbReference type="InterPro" id="IPR011990">
    <property type="entry name" value="TPR-like_helical_dom_sf"/>
</dbReference>
<sequence>MRAPLLVTATLLAVVSTAQAQVQVTDSSPQPAAGRSVNVPGARQSTPTPSAGNPQAELFYQLQALQQEVMSLRGLVEEQTFELKKLKQQRMDDYLDLDRRISALTTGSAAASGAATSPRPTYEASPSTSLSPSASNAGAGAMAATSDSGDEIAAKSVTSAGASESEVYGAAYDLLRQREVDASIAAFKDHLARFPNGEYTGNSYYWLGEIYLLKNDLPSAQQWFSDLLREFPDSRKVPDAQFKLGKVYHLQGQDGRAKELLSIVAASNSDASRLAEQYLKENF</sequence>
<protein>
    <submittedName>
        <fullName evidence="5">YbgF trimerization domain-containing protein</fullName>
    </submittedName>
</protein>
<keyword evidence="1" id="KW-0802">TPR repeat</keyword>
<feature type="region of interest" description="Disordered" evidence="2">
    <location>
        <begin position="24"/>
        <end position="54"/>
    </location>
</feature>
<evidence type="ECO:0000256" key="2">
    <source>
        <dbReference type="SAM" id="MobiDB-lite"/>
    </source>
</evidence>
<accession>A0ABV7HQG0</accession>
<feature type="compositionally biased region" description="Low complexity" evidence="2">
    <location>
        <begin position="124"/>
        <end position="143"/>
    </location>
</feature>
<feature type="compositionally biased region" description="Low complexity" evidence="2">
    <location>
        <begin position="107"/>
        <end position="117"/>
    </location>
</feature>
<feature type="repeat" description="TPR" evidence="1">
    <location>
        <begin position="201"/>
        <end position="234"/>
    </location>
</feature>
<evidence type="ECO:0000313" key="6">
    <source>
        <dbReference type="Proteomes" id="UP001595548"/>
    </source>
</evidence>
<proteinExistence type="predicted"/>
<dbReference type="Gene3D" id="1.25.40.10">
    <property type="entry name" value="Tetratricopeptide repeat domain"/>
    <property type="match status" value="1"/>
</dbReference>
<feature type="chain" id="PRO_5046201797" evidence="3">
    <location>
        <begin position="21"/>
        <end position="283"/>
    </location>
</feature>
<dbReference type="Pfam" id="PF16331">
    <property type="entry name" value="TolA_bind_tri"/>
    <property type="match status" value="1"/>
</dbReference>
<evidence type="ECO:0000256" key="1">
    <source>
        <dbReference type="PROSITE-ProRule" id="PRU00339"/>
    </source>
</evidence>
<organism evidence="5 6">
    <name type="scientific">Gilvimarinus japonicus</name>
    <dbReference type="NCBI Taxonomy" id="1796469"/>
    <lineage>
        <taxon>Bacteria</taxon>
        <taxon>Pseudomonadati</taxon>
        <taxon>Pseudomonadota</taxon>
        <taxon>Gammaproteobacteria</taxon>
        <taxon>Cellvibrionales</taxon>
        <taxon>Cellvibrionaceae</taxon>
        <taxon>Gilvimarinus</taxon>
    </lineage>
</organism>